<name>A0ABR3RJK9_9PLEO</name>
<evidence type="ECO:0000256" key="1">
    <source>
        <dbReference type="SAM" id="SignalP"/>
    </source>
</evidence>
<feature type="chain" id="PRO_5045871494" description="AB hydrolase-1 domain-containing protein" evidence="1">
    <location>
        <begin position="22"/>
        <end position="403"/>
    </location>
</feature>
<reference evidence="3 4" key="1">
    <citation type="submission" date="2024-02" db="EMBL/GenBank/DDBJ databases">
        <title>De novo assembly and annotation of 12 fungi associated with fruit tree decline syndrome in Ontario, Canada.</title>
        <authorList>
            <person name="Sulman M."/>
            <person name="Ellouze W."/>
            <person name="Ilyukhin E."/>
        </authorList>
    </citation>
    <scope>NUCLEOTIDE SEQUENCE [LARGE SCALE GENOMIC DNA]</scope>
    <source>
        <strain evidence="3 4">M42-189</strain>
    </source>
</reference>
<organism evidence="3 4">
    <name type="scientific">Paraconiothyrium brasiliense</name>
    <dbReference type="NCBI Taxonomy" id="300254"/>
    <lineage>
        <taxon>Eukaryota</taxon>
        <taxon>Fungi</taxon>
        <taxon>Dikarya</taxon>
        <taxon>Ascomycota</taxon>
        <taxon>Pezizomycotina</taxon>
        <taxon>Dothideomycetes</taxon>
        <taxon>Pleosporomycetidae</taxon>
        <taxon>Pleosporales</taxon>
        <taxon>Massarineae</taxon>
        <taxon>Didymosphaeriaceae</taxon>
        <taxon>Paraconiothyrium</taxon>
    </lineage>
</organism>
<dbReference type="Pfam" id="PF12697">
    <property type="entry name" value="Abhydrolase_6"/>
    <property type="match status" value="1"/>
</dbReference>
<keyword evidence="1" id="KW-0732">Signal</keyword>
<keyword evidence="4" id="KW-1185">Reference proteome</keyword>
<dbReference type="Proteomes" id="UP001521785">
    <property type="component" value="Unassembled WGS sequence"/>
</dbReference>
<feature type="domain" description="AB hydrolase-1" evidence="2">
    <location>
        <begin position="123"/>
        <end position="337"/>
    </location>
</feature>
<accession>A0ABR3RJK9</accession>
<evidence type="ECO:0000313" key="3">
    <source>
        <dbReference type="EMBL" id="KAL1604047.1"/>
    </source>
</evidence>
<evidence type="ECO:0000259" key="2">
    <source>
        <dbReference type="Pfam" id="PF12697"/>
    </source>
</evidence>
<proteinExistence type="predicted"/>
<protein>
    <recommendedName>
        <fullName evidence="2">AB hydrolase-1 domain-containing protein</fullName>
    </recommendedName>
</protein>
<sequence>MLHSKISIALSALALTPFALSTPAPSPPSQSSTTYPDFVHPSNGDCKDYLVNSTVTWPQLQWNQTNYKNNYEVVSLLAKIGEQGKVSFNPFSGSKNVIKTFQTGGTFCKPKVLKAGKEDTVLVATHGAGFDRRYWASSYKPETYNFAQYALDAGYSIFYYDRLGVGLSSRISGYEVEAGPQIELLASLLRSLRKGQYTAGVKASKLVLIGHSFGSAISNNVLGLYPELADAAILTGYAFPSKEDPAFYTSGLGLSVFGSRIVSTLPASSKPQFAASFDDGWLSFVDKYAFTESFLGGEDYEVPAAEYSFKIAQPYSGVDFLSAFAQMTAADKFEGKVLLAPAERDLFFCAGDCKDTFARGLQGSLFPNTKPEVYFQQGSGHGQNFALNARDMYGEVVRFVDSL</sequence>
<evidence type="ECO:0000313" key="4">
    <source>
        <dbReference type="Proteomes" id="UP001521785"/>
    </source>
</evidence>
<comment type="caution">
    <text evidence="3">The sequence shown here is derived from an EMBL/GenBank/DDBJ whole genome shotgun (WGS) entry which is preliminary data.</text>
</comment>
<dbReference type="EMBL" id="JAKJXO020000006">
    <property type="protein sequence ID" value="KAL1604047.1"/>
    <property type="molecule type" value="Genomic_DNA"/>
</dbReference>
<gene>
    <name evidence="3" type="ORF">SLS60_005639</name>
</gene>
<feature type="signal peptide" evidence="1">
    <location>
        <begin position="1"/>
        <end position="21"/>
    </location>
</feature>
<dbReference type="InterPro" id="IPR029058">
    <property type="entry name" value="AB_hydrolase_fold"/>
</dbReference>
<dbReference type="Gene3D" id="3.40.50.1820">
    <property type="entry name" value="alpha/beta hydrolase"/>
    <property type="match status" value="1"/>
</dbReference>
<dbReference type="InterPro" id="IPR000073">
    <property type="entry name" value="AB_hydrolase_1"/>
</dbReference>
<dbReference type="SUPFAM" id="SSF53474">
    <property type="entry name" value="alpha/beta-Hydrolases"/>
    <property type="match status" value="1"/>
</dbReference>